<organism evidence="1 2">
    <name type="scientific">Sphaerobolus stellatus (strain SS14)</name>
    <dbReference type="NCBI Taxonomy" id="990650"/>
    <lineage>
        <taxon>Eukaryota</taxon>
        <taxon>Fungi</taxon>
        <taxon>Dikarya</taxon>
        <taxon>Basidiomycota</taxon>
        <taxon>Agaricomycotina</taxon>
        <taxon>Agaricomycetes</taxon>
        <taxon>Phallomycetidae</taxon>
        <taxon>Geastrales</taxon>
        <taxon>Sphaerobolaceae</taxon>
        <taxon>Sphaerobolus</taxon>
    </lineage>
</organism>
<gene>
    <name evidence="1" type="ORF">M422DRAFT_249406</name>
</gene>
<dbReference type="EMBL" id="KN837104">
    <property type="protein sequence ID" value="KIJ47092.1"/>
    <property type="molecule type" value="Genomic_DNA"/>
</dbReference>
<accession>A0A0C9W4D9</accession>
<evidence type="ECO:0000313" key="1">
    <source>
        <dbReference type="EMBL" id="KIJ47092.1"/>
    </source>
</evidence>
<dbReference type="GO" id="GO:0004601">
    <property type="term" value="F:peroxidase activity"/>
    <property type="evidence" value="ECO:0007669"/>
    <property type="project" value="InterPro"/>
</dbReference>
<dbReference type="InterPro" id="IPR036851">
    <property type="entry name" value="Chloroperoxidase-like_sf"/>
</dbReference>
<evidence type="ECO:0000313" key="2">
    <source>
        <dbReference type="Proteomes" id="UP000054279"/>
    </source>
</evidence>
<dbReference type="AlphaFoldDB" id="A0A0C9W4D9"/>
<name>A0A0C9W4D9_SPHS4</name>
<proteinExistence type="predicted"/>
<dbReference type="SUPFAM" id="SSF47571">
    <property type="entry name" value="Cloroperoxidase"/>
    <property type="match status" value="1"/>
</dbReference>
<dbReference type="HOGENOM" id="CLU_107265_1_0_1"/>
<keyword evidence="2" id="KW-1185">Reference proteome</keyword>
<dbReference type="Proteomes" id="UP000054279">
    <property type="component" value="Unassembled WGS sequence"/>
</dbReference>
<dbReference type="Gene3D" id="1.10.489.10">
    <property type="entry name" value="Chloroperoxidase-like"/>
    <property type="match status" value="1"/>
</dbReference>
<sequence length="100" mass="10890">MAEFSTLLHLTPVRLVVVFHVYESLTGLSEREINFFIASNGVANIPNPPGSLAKGQDGLKLVNDTAHPFIPAGPNDIRGPCPGVLSHICEEGYAWYDRVM</sequence>
<protein>
    <submittedName>
        <fullName evidence="1">Uncharacterized protein</fullName>
    </submittedName>
</protein>
<reference evidence="1 2" key="1">
    <citation type="submission" date="2014-06" db="EMBL/GenBank/DDBJ databases">
        <title>Evolutionary Origins and Diversification of the Mycorrhizal Mutualists.</title>
        <authorList>
            <consortium name="DOE Joint Genome Institute"/>
            <consortium name="Mycorrhizal Genomics Consortium"/>
            <person name="Kohler A."/>
            <person name="Kuo A."/>
            <person name="Nagy L.G."/>
            <person name="Floudas D."/>
            <person name="Copeland A."/>
            <person name="Barry K.W."/>
            <person name="Cichocki N."/>
            <person name="Veneault-Fourrey C."/>
            <person name="LaButti K."/>
            <person name="Lindquist E.A."/>
            <person name="Lipzen A."/>
            <person name="Lundell T."/>
            <person name="Morin E."/>
            <person name="Murat C."/>
            <person name="Riley R."/>
            <person name="Ohm R."/>
            <person name="Sun H."/>
            <person name="Tunlid A."/>
            <person name="Henrissat B."/>
            <person name="Grigoriev I.V."/>
            <person name="Hibbett D.S."/>
            <person name="Martin F."/>
        </authorList>
    </citation>
    <scope>NUCLEOTIDE SEQUENCE [LARGE SCALE GENOMIC DNA]</scope>
    <source>
        <strain evidence="1 2">SS14</strain>
    </source>
</reference>